<name>A0AAE5S4T5_PSESY</name>
<proteinExistence type="predicted"/>
<organism evidence="2 3">
    <name type="scientific">Pseudomonas syringae pv. syringae</name>
    <dbReference type="NCBI Taxonomy" id="321"/>
    <lineage>
        <taxon>Bacteria</taxon>
        <taxon>Pseudomonadati</taxon>
        <taxon>Pseudomonadota</taxon>
        <taxon>Gammaproteobacteria</taxon>
        <taxon>Pseudomonadales</taxon>
        <taxon>Pseudomonadaceae</taxon>
        <taxon>Pseudomonas</taxon>
        <taxon>Pseudomonas syringae</taxon>
    </lineage>
</organism>
<protein>
    <submittedName>
        <fullName evidence="2">Uncharacterized protein</fullName>
    </submittedName>
</protein>
<dbReference type="Proteomes" id="UP000237295">
    <property type="component" value="Unassembled WGS sequence"/>
</dbReference>
<comment type="caution">
    <text evidence="2">The sequence shown here is derived from an EMBL/GenBank/DDBJ whole genome shotgun (WGS) entry which is preliminary data.</text>
</comment>
<evidence type="ECO:0000256" key="1">
    <source>
        <dbReference type="SAM" id="MobiDB-lite"/>
    </source>
</evidence>
<feature type="compositionally biased region" description="Polar residues" evidence="1">
    <location>
        <begin position="33"/>
        <end position="42"/>
    </location>
</feature>
<evidence type="ECO:0000313" key="2">
    <source>
        <dbReference type="EMBL" id="POQ02353.1"/>
    </source>
</evidence>
<reference evidence="2 3" key="1">
    <citation type="submission" date="2017-03" db="EMBL/GenBank/DDBJ databases">
        <authorList>
            <person name="Hulin M.T."/>
        </authorList>
    </citation>
    <scope>NUCLEOTIDE SEQUENCE [LARGE SCALE GENOMIC DNA]</scope>
    <source>
        <strain evidence="2 3">5264</strain>
    </source>
</reference>
<accession>A0AAE5S4T5</accession>
<evidence type="ECO:0000313" key="3">
    <source>
        <dbReference type="Proteomes" id="UP000237295"/>
    </source>
</evidence>
<gene>
    <name evidence="2" type="ORF">CXB42_19350</name>
</gene>
<sequence>MGASLLANCRGPAAKPATSVVPDVPYVTVSLSVPDSSRTSSLPRPPGRSPISGLGTESIAKPPAPTVKPLPYARQCPSR</sequence>
<dbReference type="AlphaFoldDB" id="A0AAE5S4T5"/>
<dbReference type="EMBL" id="NBAQ01000011">
    <property type="protein sequence ID" value="POQ02353.1"/>
    <property type="molecule type" value="Genomic_DNA"/>
</dbReference>
<feature type="region of interest" description="Disordered" evidence="1">
    <location>
        <begin position="33"/>
        <end position="79"/>
    </location>
</feature>